<dbReference type="AlphaFoldDB" id="A0A8J4BTS7"/>
<reference evidence="1" key="1">
    <citation type="journal article" date="2021" name="Proc. Natl. Acad. Sci. U.S.A.">
        <title>Three genomes in the algal genus Volvox reveal the fate of a haploid sex-determining region after a transition to homothallism.</title>
        <authorList>
            <person name="Yamamoto K."/>
            <person name="Hamaji T."/>
            <person name="Kawai-Toyooka H."/>
            <person name="Matsuzaki R."/>
            <person name="Takahashi F."/>
            <person name="Nishimura Y."/>
            <person name="Kawachi M."/>
            <person name="Noguchi H."/>
            <person name="Minakuchi Y."/>
            <person name="Umen J.G."/>
            <person name="Toyoda A."/>
            <person name="Nozaki H."/>
        </authorList>
    </citation>
    <scope>NUCLEOTIDE SEQUENCE</scope>
    <source>
        <strain evidence="1">NIES-3780</strain>
    </source>
</reference>
<sequence>MKGGGDAAELLAGRTTVVAAAEGPVAATVVAVGTKGWPAAPVAALKGTGRRRDAVGTVVVAATTAVAGGAGAAVAVVAAEVPPDGGDIGLEIIKRGAAALAAAVAAGTAAVAAEGRVTCVEGPRAGPRMDVASSAGSGSGIARPCWAIAGMRVAAASVAPLTPETPSSG</sequence>
<gene>
    <name evidence="1" type="ORF">Vafri_21178</name>
</gene>
<protein>
    <submittedName>
        <fullName evidence="1">Uncharacterized protein</fullName>
    </submittedName>
</protein>
<evidence type="ECO:0000313" key="1">
    <source>
        <dbReference type="EMBL" id="GIL67964.1"/>
    </source>
</evidence>
<accession>A0A8J4BTS7</accession>
<keyword evidence="2" id="KW-1185">Reference proteome</keyword>
<proteinExistence type="predicted"/>
<organism evidence="1 2">
    <name type="scientific">Volvox africanus</name>
    <dbReference type="NCBI Taxonomy" id="51714"/>
    <lineage>
        <taxon>Eukaryota</taxon>
        <taxon>Viridiplantae</taxon>
        <taxon>Chlorophyta</taxon>
        <taxon>core chlorophytes</taxon>
        <taxon>Chlorophyceae</taxon>
        <taxon>CS clade</taxon>
        <taxon>Chlamydomonadales</taxon>
        <taxon>Volvocaceae</taxon>
        <taxon>Volvox</taxon>
    </lineage>
</organism>
<evidence type="ECO:0000313" key="2">
    <source>
        <dbReference type="Proteomes" id="UP000747399"/>
    </source>
</evidence>
<dbReference type="Proteomes" id="UP000747399">
    <property type="component" value="Unassembled WGS sequence"/>
</dbReference>
<name>A0A8J4BTS7_9CHLO</name>
<dbReference type="EMBL" id="BNCO01000107">
    <property type="protein sequence ID" value="GIL67964.1"/>
    <property type="molecule type" value="Genomic_DNA"/>
</dbReference>
<comment type="caution">
    <text evidence="1">The sequence shown here is derived from an EMBL/GenBank/DDBJ whole genome shotgun (WGS) entry which is preliminary data.</text>
</comment>